<accession>A0A369KZE2</accession>
<keyword evidence="1" id="KW-1133">Transmembrane helix</keyword>
<protein>
    <recommendedName>
        <fullName evidence="4">SdpI family protein</fullName>
    </recommendedName>
</protein>
<organism evidence="2 3">
    <name type="scientific">Spirobacillus cienkowskii</name>
    <dbReference type="NCBI Taxonomy" id="495820"/>
    <lineage>
        <taxon>Bacteria</taxon>
        <taxon>Pseudomonadati</taxon>
        <taxon>Bdellovibrionota</taxon>
        <taxon>Oligoflexia</taxon>
        <taxon>Silvanigrellales</taxon>
        <taxon>Spirobacillus</taxon>
    </lineage>
</organism>
<dbReference type="Proteomes" id="UP000253934">
    <property type="component" value="Unassembled WGS sequence"/>
</dbReference>
<evidence type="ECO:0000256" key="1">
    <source>
        <dbReference type="SAM" id="Phobius"/>
    </source>
</evidence>
<feature type="transmembrane region" description="Helical" evidence="1">
    <location>
        <begin position="54"/>
        <end position="78"/>
    </location>
</feature>
<comment type="caution">
    <text evidence="2">The sequence shown here is derived from an EMBL/GenBank/DDBJ whole genome shotgun (WGS) entry which is preliminary data.</text>
</comment>
<proteinExistence type="predicted"/>
<feature type="transmembrane region" description="Helical" evidence="1">
    <location>
        <begin position="84"/>
        <end position="106"/>
    </location>
</feature>
<name>A0A369KZE2_9BACT</name>
<dbReference type="EMBL" id="QOVW01000009">
    <property type="protein sequence ID" value="RDB37103.1"/>
    <property type="molecule type" value="Genomic_DNA"/>
</dbReference>
<evidence type="ECO:0000313" key="3">
    <source>
        <dbReference type="Proteomes" id="UP000253934"/>
    </source>
</evidence>
<keyword evidence="1" id="KW-0812">Transmembrane</keyword>
<evidence type="ECO:0000313" key="2">
    <source>
        <dbReference type="EMBL" id="RDB37103.1"/>
    </source>
</evidence>
<dbReference type="AlphaFoldDB" id="A0A369KZE2"/>
<keyword evidence="1" id="KW-0472">Membrane</keyword>
<dbReference type="Pfam" id="PF13630">
    <property type="entry name" value="SdpI"/>
    <property type="match status" value="1"/>
</dbReference>
<gene>
    <name evidence="2" type="ORF">DCC88_01680</name>
</gene>
<keyword evidence="3" id="KW-1185">Reference proteome</keyword>
<dbReference type="InterPro" id="IPR025962">
    <property type="entry name" value="SdpI/YhfL"/>
</dbReference>
<reference evidence="2" key="1">
    <citation type="submission" date="2018-04" db="EMBL/GenBank/DDBJ databases">
        <title>Draft genome sequence of the Candidatus Spirobacillus cienkowskii, a pathogen of freshwater Daphnia species, reconstructed from hemolymph metagenomic reads.</title>
        <authorList>
            <person name="Bresciani L."/>
            <person name="Lemos L.N."/>
            <person name="Wale N."/>
            <person name="Lin J.Y."/>
            <person name="Fernandes G.R."/>
            <person name="Duffy M.A."/>
            <person name="Rodrigues J.M."/>
        </authorList>
    </citation>
    <scope>NUCLEOTIDE SEQUENCE [LARGE SCALE GENOMIC DNA]</scope>
    <source>
        <strain evidence="2">Binning01</strain>
    </source>
</reference>
<evidence type="ECO:0008006" key="4">
    <source>
        <dbReference type="Google" id="ProtNLM"/>
    </source>
</evidence>
<sequence>MEIYIDNILHIFSYFIIIGIAQLSKDSEPNKVFGYRSKTAFKSKKNWRVLNLYFCYYLTITQNIFLILNIFFVILKIYLSEHKLFVEFSHVFLAFYVVFSFIFVIIKIKRIEKKLNLIQNTKL</sequence>